<dbReference type="EMBL" id="CP044016">
    <property type="protein sequence ID" value="QES90292.1"/>
    <property type="molecule type" value="Genomic_DNA"/>
</dbReference>
<dbReference type="Proteomes" id="UP000292424">
    <property type="component" value="Chromosome"/>
</dbReference>
<evidence type="ECO:0000313" key="3">
    <source>
        <dbReference type="Proteomes" id="UP000292424"/>
    </source>
</evidence>
<dbReference type="RefSeq" id="WP_131331275.1">
    <property type="nucleotide sequence ID" value="NZ_CP044016.1"/>
</dbReference>
<feature type="chain" id="PRO_5024344382" description="DUF3192 domain-containing protein" evidence="1">
    <location>
        <begin position="22"/>
        <end position="121"/>
    </location>
</feature>
<accession>A0A5P2G8N8</accession>
<keyword evidence="1" id="KW-0732">Signal</keyword>
<gene>
    <name evidence="2" type="ORF">E0W69_017085</name>
</gene>
<protein>
    <recommendedName>
        <fullName evidence="4">DUF3192 domain-containing protein</fullName>
    </recommendedName>
</protein>
<name>A0A5P2G8N8_9BACT</name>
<evidence type="ECO:0000313" key="2">
    <source>
        <dbReference type="EMBL" id="QES90292.1"/>
    </source>
</evidence>
<dbReference type="OrthoDB" id="1262217at2"/>
<reference evidence="2 3" key="1">
    <citation type="submission" date="2019-09" db="EMBL/GenBank/DDBJ databases">
        <title>Complete genome sequence of Arachidicoccus sp. B3-10 isolated from apple orchard soil.</title>
        <authorList>
            <person name="Kim H.S."/>
            <person name="Han K.-I."/>
            <person name="Suh M.K."/>
            <person name="Lee K.C."/>
            <person name="Eom M.K."/>
            <person name="Kim J.-S."/>
            <person name="Kang S.W."/>
            <person name="Sin Y."/>
            <person name="Lee J.-S."/>
        </authorList>
    </citation>
    <scope>NUCLEOTIDE SEQUENCE [LARGE SCALE GENOMIC DNA]</scope>
    <source>
        <strain evidence="2 3">B3-10</strain>
    </source>
</reference>
<organism evidence="2 3">
    <name type="scientific">Rhizosphaericola mali</name>
    <dbReference type="NCBI Taxonomy" id="2545455"/>
    <lineage>
        <taxon>Bacteria</taxon>
        <taxon>Pseudomonadati</taxon>
        <taxon>Bacteroidota</taxon>
        <taxon>Chitinophagia</taxon>
        <taxon>Chitinophagales</taxon>
        <taxon>Chitinophagaceae</taxon>
        <taxon>Rhizosphaericola</taxon>
    </lineage>
</organism>
<proteinExistence type="predicted"/>
<dbReference type="PROSITE" id="PS51257">
    <property type="entry name" value="PROKAR_LIPOPROTEIN"/>
    <property type="match status" value="1"/>
</dbReference>
<keyword evidence="3" id="KW-1185">Reference proteome</keyword>
<dbReference type="AlphaFoldDB" id="A0A5P2G8N8"/>
<sequence>MKMIKFIVACFCISTILISCASMRAVNTSNLHLGMNKAEVQTALRKNPDNTIAAKSYSDGNLEVVQYSDLNNGVSLETAINPYWLYFFNDKLVKWEPRPKGPQGPFNYDFLDNVHYNLEHN</sequence>
<evidence type="ECO:0008006" key="4">
    <source>
        <dbReference type="Google" id="ProtNLM"/>
    </source>
</evidence>
<dbReference type="KEGG" id="arac:E0W69_017085"/>
<feature type="signal peptide" evidence="1">
    <location>
        <begin position="1"/>
        <end position="21"/>
    </location>
</feature>
<evidence type="ECO:0000256" key="1">
    <source>
        <dbReference type="SAM" id="SignalP"/>
    </source>
</evidence>